<protein>
    <submittedName>
        <fullName evidence="3">BA75_04144T0</fullName>
    </submittedName>
</protein>
<keyword evidence="1" id="KW-0479">Metal-binding</keyword>
<dbReference type="EMBL" id="CP014586">
    <property type="protein sequence ID" value="ANZ76659.1"/>
    <property type="molecule type" value="Genomic_DNA"/>
</dbReference>
<name>A0A1B2JF15_PICPA</name>
<evidence type="ECO:0000259" key="2">
    <source>
        <dbReference type="PROSITE" id="PS50966"/>
    </source>
</evidence>
<dbReference type="AlphaFoldDB" id="A0A1B2JF15"/>
<dbReference type="OrthoDB" id="10285644at2759"/>
<dbReference type="GO" id="GO:0008270">
    <property type="term" value="F:zinc ion binding"/>
    <property type="evidence" value="ECO:0007669"/>
    <property type="project" value="UniProtKB-KW"/>
</dbReference>
<dbReference type="PROSITE" id="PS50966">
    <property type="entry name" value="ZF_SWIM"/>
    <property type="match status" value="1"/>
</dbReference>
<evidence type="ECO:0000313" key="4">
    <source>
        <dbReference type="Proteomes" id="UP000094565"/>
    </source>
</evidence>
<evidence type="ECO:0000256" key="1">
    <source>
        <dbReference type="PROSITE-ProRule" id="PRU00325"/>
    </source>
</evidence>
<dbReference type="InterPro" id="IPR007527">
    <property type="entry name" value="Znf_SWIM"/>
</dbReference>
<keyword evidence="1" id="KW-0862">Zinc</keyword>
<organism evidence="3 4">
    <name type="scientific">Komagataella pastoris</name>
    <name type="common">Yeast</name>
    <name type="synonym">Pichia pastoris</name>
    <dbReference type="NCBI Taxonomy" id="4922"/>
    <lineage>
        <taxon>Eukaryota</taxon>
        <taxon>Fungi</taxon>
        <taxon>Dikarya</taxon>
        <taxon>Ascomycota</taxon>
        <taxon>Saccharomycotina</taxon>
        <taxon>Pichiomycetes</taxon>
        <taxon>Pichiales</taxon>
        <taxon>Pichiaceae</taxon>
        <taxon>Komagataella</taxon>
    </lineage>
</organism>
<dbReference type="Proteomes" id="UP000094565">
    <property type="component" value="Chromosome 3"/>
</dbReference>
<evidence type="ECO:0000313" key="3">
    <source>
        <dbReference type="EMBL" id="ANZ76659.1"/>
    </source>
</evidence>
<proteinExistence type="predicted"/>
<keyword evidence="1" id="KW-0863">Zinc-finger</keyword>
<feature type="domain" description="SWIM-type" evidence="2">
    <location>
        <begin position="92"/>
        <end position="129"/>
    </location>
</feature>
<reference evidence="3 4" key="1">
    <citation type="submission" date="2016-02" db="EMBL/GenBank/DDBJ databases">
        <title>Comparative genomic and transcriptomic foundation for Pichia pastoris.</title>
        <authorList>
            <person name="Love K.R."/>
            <person name="Shah K.A."/>
            <person name="Whittaker C.A."/>
            <person name="Wu J."/>
            <person name="Bartlett M.C."/>
            <person name="Ma D."/>
            <person name="Leeson R.L."/>
            <person name="Priest M."/>
            <person name="Young S.K."/>
            <person name="Love J.C."/>
        </authorList>
    </citation>
    <scope>NUCLEOTIDE SEQUENCE [LARGE SCALE GENOMIC DNA]</scope>
    <source>
        <strain evidence="3 4">ATCC 28485</strain>
    </source>
</reference>
<accession>A0A1B2JF15</accession>
<keyword evidence="4" id="KW-1185">Reference proteome</keyword>
<sequence>MEKDELEKKREFNQLANQLMEGLFQSGRGSELASIKVDEAKSVALAALYPKTFYRGLELLETRSVYEIQYQNAIFFVVKDSPKTSSGGECHYRIEKDGYFCSCPTFIELLDQSSSKLCEHVLAWKLHDRNKEFFANYSESLIRVEKLDKMEDYLKWCQLCFL</sequence>
<gene>
    <name evidence="3" type="ORF">ATY40_BA7504144</name>
</gene>